<dbReference type="Proteomes" id="UP001501444">
    <property type="component" value="Unassembled WGS sequence"/>
</dbReference>
<keyword evidence="3" id="KW-1185">Reference proteome</keyword>
<evidence type="ECO:0008006" key="4">
    <source>
        <dbReference type="Google" id="ProtNLM"/>
    </source>
</evidence>
<reference evidence="3" key="1">
    <citation type="journal article" date="2019" name="Int. J. Syst. Evol. Microbiol.">
        <title>The Global Catalogue of Microorganisms (GCM) 10K type strain sequencing project: providing services to taxonomists for standard genome sequencing and annotation.</title>
        <authorList>
            <consortium name="The Broad Institute Genomics Platform"/>
            <consortium name="The Broad Institute Genome Sequencing Center for Infectious Disease"/>
            <person name="Wu L."/>
            <person name="Ma J."/>
        </authorList>
    </citation>
    <scope>NUCLEOTIDE SEQUENCE [LARGE SCALE GENOMIC DNA]</scope>
    <source>
        <strain evidence="3">JCM 3272</strain>
    </source>
</reference>
<evidence type="ECO:0000313" key="2">
    <source>
        <dbReference type="EMBL" id="GAA2338189.1"/>
    </source>
</evidence>
<feature type="chain" id="PRO_5046693657" description="Lipoprotein" evidence="1">
    <location>
        <begin position="24"/>
        <end position="189"/>
    </location>
</feature>
<comment type="caution">
    <text evidence="2">The sequence shown here is derived from an EMBL/GenBank/DDBJ whole genome shotgun (WGS) entry which is preliminary data.</text>
</comment>
<evidence type="ECO:0000256" key="1">
    <source>
        <dbReference type="SAM" id="SignalP"/>
    </source>
</evidence>
<evidence type="ECO:0000313" key="3">
    <source>
        <dbReference type="Proteomes" id="UP001501444"/>
    </source>
</evidence>
<name>A0ABP5ST97_9ACTN</name>
<dbReference type="EMBL" id="BAAARV010000018">
    <property type="protein sequence ID" value="GAA2338189.1"/>
    <property type="molecule type" value="Genomic_DNA"/>
</dbReference>
<sequence>MSRRLLPVAALLALVAGCHGTPAAPETPMSSPTVASVDGPVAFHVRLGAGQRLTTQTPGADGCPAVAVTVTLGQGRVVRLVAFATTCVAVGDNARPGNGRHGVFRTADDIPAERRDGASTVQTALGTATIFTQPYFECTNSCKNFTEPVAVIVLDHPADPGVKALTALAEKGAVDRDALTALLRDQLTA</sequence>
<proteinExistence type="predicted"/>
<protein>
    <recommendedName>
        <fullName evidence="4">Lipoprotein</fullName>
    </recommendedName>
</protein>
<dbReference type="PROSITE" id="PS51257">
    <property type="entry name" value="PROKAR_LIPOPROTEIN"/>
    <property type="match status" value="1"/>
</dbReference>
<feature type="signal peptide" evidence="1">
    <location>
        <begin position="1"/>
        <end position="23"/>
    </location>
</feature>
<accession>A0ABP5ST97</accession>
<organism evidence="2 3">
    <name type="scientific">Dactylosporangium salmoneum</name>
    <dbReference type="NCBI Taxonomy" id="53361"/>
    <lineage>
        <taxon>Bacteria</taxon>
        <taxon>Bacillati</taxon>
        <taxon>Actinomycetota</taxon>
        <taxon>Actinomycetes</taxon>
        <taxon>Micromonosporales</taxon>
        <taxon>Micromonosporaceae</taxon>
        <taxon>Dactylosporangium</taxon>
    </lineage>
</organism>
<gene>
    <name evidence="2" type="ORF">GCM10010170_019630</name>
</gene>
<keyword evidence="1" id="KW-0732">Signal</keyword>
<dbReference type="RefSeq" id="WP_344611971.1">
    <property type="nucleotide sequence ID" value="NZ_BAAARV010000018.1"/>
</dbReference>